<dbReference type="Proteomes" id="UP000886501">
    <property type="component" value="Unassembled WGS sequence"/>
</dbReference>
<evidence type="ECO:0000313" key="2">
    <source>
        <dbReference type="Proteomes" id="UP000886501"/>
    </source>
</evidence>
<keyword evidence="2" id="KW-1185">Reference proteome</keyword>
<sequence>MAGRSSTPAKLRVQQLLDNPPSQESIRAEVQFVVDNGNIGVIRELGARDQTRFLEIVDQVSTRHPDSSLSRRF</sequence>
<reference evidence="1" key="1">
    <citation type="submission" date="2019-10" db="EMBL/GenBank/DDBJ databases">
        <authorList>
            <consortium name="DOE Joint Genome Institute"/>
            <person name="Kuo A."/>
            <person name="Miyauchi S."/>
            <person name="Kiss E."/>
            <person name="Drula E."/>
            <person name="Kohler A."/>
            <person name="Sanchez-Garcia M."/>
            <person name="Andreopoulos B."/>
            <person name="Barry K.W."/>
            <person name="Bonito G."/>
            <person name="Buee M."/>
            <person name="Carver A."/>
            <person name="Chen C."/>
            <person name="Cichocki N."/>
            <person name="Clum A."/>
            <person name="Culley D."/>
            <person name="Crous P.W."/>
            <person name="Fauchery L."/>
            <person name="Girlanda M."/>
            <person name="Hayes R."/>
            <person name="Keri Z."/>
            <person name="Labutti K."/>
            <person name="Lipzen A."/>
            <person name="Lombard V."/>
            <person name="Magnuson J."/>
            <person name="Maillard F."/>
            <person name="Morin E."/>
            <person name="Murat C."/>
            <person name="Nolan M."/>
            <person name="Ohm R."/>
            <person name="Pangilinan J."/>
            <person name="Pereira M."/>
            <person name="Perotto S."/>
            <person name="Peter M."/>
            <person name="Riley R."/>
            <person name="Sitrit Y."/>
            <person name="Stielow B."/>
            <person name="Szollosi G."/>
            <person name="Zifcakova L."/>
            <person name="Stursova M."/>
            <person name="Spatafora J.W."/>
            <person name="Tedersoo L."/>
            <person name="Vaario L.-M."/>
            <person name="Yamada A."/>
            <person name="Yan M."/>
            <person name="Wang P."/>
            <person name="Xu J."/>
            <person name="Bruns T."/>
            <person name="Baldrian P."/>
            <person name="Vilgalys R."/>
            <person name="Henrissat B."/>
            <person name="Grigoriev I.V."/>
            <person name="Hibbett D."/>
            <person name="Nagy L.G."/>
            <person name="Martin F.M."/>
        </authorList>
    </citation>
    <scope>NUCLEOTIDE SEQUENCE</scope>
    <source>
        <strain evidence="1">P2</strain>
    </source>
</reference>
<dbReference type="EMBL" id="MU117972">
    <property type="protein sequence ID" value="KAF9651828.1"/>
    <property type="molecule type" value="Genomic_DNA"/>
</dbReference>
<evidence type="ECO:0000313" key="1">
    <source>
        <dbReference type="EMBL" id="KAF9651828.1"/>
    </source>
</evidence>
<accession>A0ACB6ZQV1</accession>
<name>A0ACB6ZQV1_THEGA</name>
<reference evidence="1" key="2">
    <citation type="journal article" date="2020" name="Nat. Commun.">
        <title>Large-scale genome sequencing of mycorrhizal fungi provides insights into the early evolution of symbiotic traits.</title>
        <authorList>
            <person name="Miyauchi S."/>
            <person name="Kiss E."/>
            <person name="Kuo A."/>
            <person name="Drula E."/>
            <person name="Kohler A."/>
            <person name="Sanchez-Garcia M."/>
            <person name="Morin E."/>
            <person name="Andreopoulos B."/>
            <person name="Barry K.W."/>
            <person name="Bonito G."/>
            <person name="Buee M."/>
            <person name="Carver A."/>
            <person name="Chen C."/>
            <person name="Cichocki N."/>
            <person name="Clum A."/>
            <person name="Culley D."/>
            <person name="Crous P.W."/>
            <person name="Fauchery L."/>
            <person name="Girlanda M."/>
            <person name="Hayes R.D."/>
            <person name="Keri Z."/>
            <person name="LaButti K."/>
            <person name="Lipzen A."/>
            <person name="Lombard V."/>
            <person name="Magnuson J."/>
            <person name="Maillard F."/>
            <person name="Murat C."/>
            <person name="Nolan M."/>
            <person name="Ohm R.A."/>
            <person name="Pangilinan J."/>
            <person name="Pereira M.F."/>
            <person name="Perotto S."/>
            <person name="Peter M."/>
            <person name="Pfister S."/>
            <person name="Riley R."/>
            <person name="Sitrit Y."/>
            <person name="Stielow J.B."/>
            <person name="Szollosi G."/>
            <person name="Zifcakova L."/>
            <person name="Stursova M."/>
            <person name="Spatafora J.W."/>
            <person name="Tedersoo L."/>
            <person name="Vaario L.M."/>
            <person name="Yamada A."/>
            <person name="Yan M."/>
            <person name="Wang P."/>
            <person name="Xu J."/>
            <person name="Bruns T."/>
            <person name="Baldrian P."/>
            <person name="Vilgalys R."/>
            <person name="Dunand C."/>
            <person name="Henrissat B."/>
            <person name="Grigoriev I.V."/>
            <person name="Hibbett D."/>
            <person name="Nagy L.G."/>
            <person name="Martin F.M."/>
        </authorList>
    </citation>
    <scope>NUCLEOTIDE SEQUENCE</scope>
    <source>
        <strain evidence="1">P2</strain>
    </source>
</reference>
<protein>
    <submittedName>
        <fullName evidence="1">Uncharacterized protein</fullName>
    </submittedName>
</protein>
<organism evidence="1 2">
    <name type="scientific">Thelephora ganbajun</name>
    <name type="common">Ganba fungus</name>
    <dbReference type="NCBI Taxonomy" id="370292"/>
    <lineage>
        <taxon>Eukaryota</taxon>
        <taxon>Fungi</taxon>
        <taxon>Dikarya</taxon>
        <taxon>Basidiomycota</taxon>
        <taxon>Agaricomycotina</taxon>
        <taxon>Agaricomycetes</taxon>
        <taxon>Thelephorales</taxon>
        <taxon>Thelephoraceae</taxon>
        <taxon>Thelephora</taxon>
    </lineage>
</organism>
<comment type="caution">
    <text evidence="1">The sequence shown here is derived from an EMBL/GenBank/DDBJ whole genome shotgun (WGS) entry which is preliminary data.</text>
</comment>
<proteinExistence type="predicted"/>
<gene>
    <name evidence="1" type="ORF">BDM02DRAFT_3109904</name>
</gene>